<keyword evidence="15" id="KW-1185">Reference proteome</keyword>
<dbReference type="Gramene" id="ERM95875">
    <property type="protein sequence ID" value="ERM95875"/>
    <property type="gene ID" value="AMTR_s00060p00135440"/>
</dbReference>
<sequence>MGSKLVARAVLCRLLFPRFFSSANSHFEKPLSVPPDRGRRQKTPYGNPSRWSWQKTGKLQMTLANEIVMSGRGLHSGVKSVLNLLPANAGEGRYFIVGADCTKIPASLSFLEDGTRLCTTLIKNNVRLGTVEHLLSALEGLGVDNCRIKIEQGNEVPLLDGSAKEWVEAVREVGLSVAANDSGITMERLALVVHAPMNFFKDGSFVVAFPSPKIRITYGIDFPQAPAIGCQWFSCFGMDEHVYMKEIAASRTFCIYEEVEQLRMNGLIAGGSVENAIVCSTSEGWLNPPLRFHDEPCRHKVLDLVGDLSLLASNGNQGFPVAHIIVFKAHITDSCLMKADKMLTLSQGKYD</sequence>
<dbReference type="UniPathway" id="UPA00359">
    <property type="reaction ID" value="UER00478"/>
</dbReference>
<evidence type="ECO:0000256" key="8">
    <source>
        <dbReference type="ARBA" id="ARBA00022801"/>
    </source>
</evidence>
<dbReference type="GO" id="GO:0005739">
    <property type="term" value="C:mitochondrion"/>
    <property type="evidence" value="ECO:0000318"/>
    <property type="project" value="GO_Central"/>
</dbReference>
<keyword evidence="9" id="KW-0862">Zinc</keyword>
<keyword evidence="8" id="KW-0378">Hydrolase</keyword>
<dbReference type="GO" id="GO:2001289">
    <property type="term" value="P:lipid X metabolic process"/>
    <property type="evidence" value="ECO:0007669"/>
    <property type="project" value="UniProtKB-ARBA"/>
</dbReference>
<dbReference type="GO" id="GO:0103117">
    <property type="term" value="F:UDP-3-O-acyl-N-acetylglucosamine deacetylase activity"/>
    <property type="evidence" value="ECO:0000318"/>
    <property type="project" value="GO_Central"/>
</dbReference>
<dbReference type="PANTHER" id="PTHR33694">
    <property type="entry name" value="UDP-3-O-ACYL-N-ACETYLGLUCOSAMINE DEACETYLASE 1, MITOCHONDRIAL-RELATED"/>
    <property type="match status" value="1"/>
</dbReference>
<keyword evidence="5" id="KW-0444">Lipid biosynthesis</keyword>
<dbReference type="OMA" id="IVFYRSD"/>
<dbReference type="HOGENOM" id="CLU_046528_0_0_1"/>
<dbReference type="EMBL" id="KI397373">
    <property type="protein sequence ID" value="ERM95875.1"/>
    <property type="molecule type" value="Genomic_DNA"/>
</dbReference>
<comment type="cofactor">
    <cofactor evidence="1">
        <name>Zn(2+)</name>
        <dbReference type="ChEBI" id="CHEBI:29105"/>
    </cofactor>
</comment>
<evidence type="ECO:0000256" key="5">
    <source>
        <dbReference type="ARBA" id="ARBA00022516"/>
    </source>
</evidence>
<dbReference type="InterPro" id="IPR011334">
    <property type="entry name" value="UDP-acyl_GlcNac_deAcase_C"/>
</dbReference>
<dbReference type="Pfam" id="PF03331">
    <property type="entry name" value="LpxC"/>
    <property type="match status" value="1"/>
</dbReference>
<comment type="catalytic activity">
    <reaction evidence="11">
        <text>a UDP-3-O-[(3R)-3-hydroxyacyl]-N-acetyl-alpha-D-glucosamine + H2O = a UDP-3-O-[(3R)-3-hydroxyacyl]-alpha-D-glucosamine + acetate</text>
        <dbReference type="Rhea" id="RHEA:67816"/>
        <dbReference type="ChEBI" id="CHEBI:15377"/>
        <dbReference type="ChEBI" id="CHEBI:30089"/>
        <dbReference type="ChEBI" id="CHEBI:137740"/>
        <dbReference type="ChEBI" id="CHEBI:173225"/>
        <dbReference type="EC" id="3.5.1.108"/>
    </reaction>
</comment>
<dbReference type="GO" id="GO:0009245">
    <property type="term" value="P:lipid A biosynthetic process"/>
    <property type="evidence" value="ECO:0000318"/>
    <property type="project" value="GO_Central"/>
</dbReference>
<evidence type="ECO:0000256" key="6">
    <source>
        <dbReference type="ARBA" id="ARBA00022556"/>
    </source>
</evidence>
<comment type="similarity">
    <text evidence="3">Belongs to the LpxC family.</text>
</comment>
<keyword evidence="10" id="KW-0443">Lipid metabolism</keyword>
<dbReference type="Gene3D" id="3.30.230.20">
    <property type="entry name" value="lpxc deacetylase, domain 1"/>
    <property type="match status" value="1"/>
</dbReference>
<evidence type="ECO:0000256" key="2">
    <source>
        <dbReference type="ARBA" id="ARBA00005002"/>
    </source>
</evidence>
<name>W1NKY4_AMBTC</name>
<reference evidence="15" key="1">
    <citation type="journal article" date="2013" name="Science">
        <title>The Amborella genome and the evolution of flowering plants.</title>
        <authorList>
            <consortium name="Amborella Genome Project"/>
        </authorList>
    </citation>
    <scope>NUCLEOTIDE SEQUENCE [LARGE SCALE GENOMIC DNA]</scope>
</reference>
<evidence type="ECO:0000256" key="4">
    <source>
        <dbReference type="ARBA" id="ARBA00012745"/>
    </source>
</evidence>
<evidence type="ECO:0000256" key="13">
    <source>
        <dbReference type="SAM" id="MobiDB-lite"/>
    </source>
</evidence>
<evidence type="ECO:0000256" key="7">
    <source>
        <dbReference type="ARBA" id="ARBA00022723"/>
    </source>
</evidence>
<feature type="region of interest" description="Disordered" evidence="13">
    <location>
        <begin position="28"/>
        <end position="49"/>
    </location>
</feature>
<evidence type="ECO:0000313" key="15">
    <source>
        <dbReference type="Proteomes" id="UP000017836"/>
    </source>
</evidence>
<dbReference type="Gene3D" id="3.30.1700.10">
    <property type="entry name" value="lpxc deacetylase, domain 2"/>
    <property type="match status" value="1"/>
</dbReference>
<evidence type="ECO:0000256" key="9">
    <source>
        <dbReference type="ARBA" id="ARBA00022833"/>
    </source>
</evidence>
<comment type="pathway">
    <text evidence="2">Glycolipid biosynthesis; lipid IV(A) biosynthesis; lipid IV(A) from (3R)-3-hydroxytetradecanoyl-[acyl-carrier-protein] and UDP-N-acetyl-alpha-D-glucosamine: step 2/6.</text>
</comment>
<dbReference type="NCBIfam" id="TIGR00325">
    <property type="entry name" value="lpxC"/>
    <property type="match status" value="1"/>
</dbReference>
<evidence type="ECO:0000256" key="11">
    <source>
        <dbReference type="ARBA" id="ARBA00024535"/>
    </source>
</evidence>
<dbReference type="GO" id="GO:0046872">
    <property type="term" value="F:metal ion binding"/>
    <property type="evidence" value="ECO:0007669"/>
    <property type="project" value="UniProtKB-KW"/>
</dbReference>
<evidence type="ECO:0000313" key="14">
    <source>
        <dbReference type="EMBL" id="ERM95875.1"/>
    </source>
</evidence>
<evidence type="ECO:0000256" key="12">
    <source>
        <dbReference type="ARBA" id="ARBA00024987"/>
    </source>
</evidence>
<evidence type="ECO:0000256" key="10">
    <source>
        <dbReference type="ARBA" id="ARBA00023098"/>
    </source>
</evidence>
<accession>W1NKY4</accession>
<dbReference type="STRING" id="13333.W1NKY4"/>
<evidence type="ECO:0000256" key="3">
    <source>
        <dbReference type="ARBA" id="ARBA00006170"/>
    </source>
</evidence>
<dbReference type="GO" id="GO:0016020">
    <property type="term" value="C:membrane"/>
    <property type="evidence" value="ECO:0007669"/>
    <property type="project" value="GOC"/>
</dbReference>
<dbReference type="SUPFAM" id="SSF54211">
    <property type="entry name" value="Ribosomal protein S5 domain 2-like"/>
    <property type="match status" value="2"/>
</dbReference>
<dbReference type="eggNOG" id="ENOG502QT9Y">
    <property type="taxonomic scope" value="Eukaryota"/>
</dbReference>
<dbReference type="InterPro" id="IPR004463">
    <property type="entry name" value="UDP-acyl_GlcNac_deAcase"/>
</dbReference>
<proteinExistence type="inferred from homology"/>
<dbReference type="PANTHER" id="PTHR33694:SF1">
    <property type="entry name" value="UDP-3-O-ACYL-N-ACETYLGLUCOSAMINE DEACETYLASE 1, MITOCHONDRIAL-RELATED"/>
    <property type="match status" value="1"/>
</dbReference>
<evidence type="ECO:0000256" key="1">
    <source>
        <dbReference type="ARBA" id="ARBA00001947"/>
    </source>
</evidence>
<keyword evidence="7" id="KW-0479">Metal-binding</keyword>
<dbReference type="InterPro" id="IPR015870">
    <property type="entry name" value="UDP-acyl_N-AcGlcN_deAcase_N"/>
</dbReference>
<comment type="function">
    <text evidence="12">Involved in the biosynthesis of lipid A, a phosphorylated glycolipid that in bacteria anchors the lipopolysaccharide to the outer membrane of the cell. Lipid A-like molecules in plants may serve as structural components of the outer membranes of mitochondria and/or chloroplasts, or may be involved in signal transduction or plant defense responses.</text>
</comment>
<organism evidence="14 15">
    <name type="scientific">Amborella trichopoda</name>
    <dbReference type="NCBI Taxonomy" id="13333"/>
    <lineage>
        <taxon>Eukaryota</taxon>
        <taxon>Viridiplantae</taxon>
        <taxon>Streptophyta</taxon>
        <taxon>Embryophyta</taxon>
        <taxon>Tracheophyta</taxon>
        <taxon>Spermatophyta</taxon>
        <taxon>Magnoliopsida</taxon>
        <taxon>Amborellales</taxon>
        <taxon>Amborellaceae</taxon>
        <taxon>Amborella</taxon>
    </lineage>
</organism>
<dbReference type="EC" id="3.5.1.108" evidence="4"/>
<gene>
    <name evidence="14" type="ORF">AMTR_s00060p00135440</name>
</gene>
<dbReference type="InterPro" id="IPR020568">
    <property type="entry name" value="Ribosomal_Su5_D2-typ_SF"/>
</dbReference>
<protein>
    <recommendedName>
        <fullName evidence="4">UDP-3-O-acyl-N-acetylglucosamine deacetylase</fullName>
        <ecNumber evidence="4">3.5.1.108</ecNumber>
    </recommendedName>
</protein>
<keyword evidence="6" id="KW-0441">Lipid A biosynthesis</keyword>
<dbReference type="Proteomes" id="UP000017836">
    <property type="component" value="Unassembled WGS sequence"/>
</dbReference>
<dbReference type="AlphaFoldDB" id="W1NKY4"/>